<evidence type="ECO:0000313" key="1">
    <source>
        <dbReference type="EMBL" id="CAK7335588.1"/>
    </source>
</evidence>
<dbReference type="Proteomes" id="UP001314170">
    <property type="component" value="Unassembled WGS sequence"/>
</dbReference>
<protein>
    <submittedName>
        <fullName evidence="1">Uncharacterized protein</fullName>
    </submittedName>
</protein>
<reference evidence="1 2" key="1">
    <citation type="submission" date="2024-01" db="EMBL/GenBank/DDBJ databases">
        <authorList>
            <person name="Waweru B."/>
        </authorList>
    </citation>
    <scope>NUCLEOTIDE SEQUENCE [LARGE SCALE GENOMIC DNA]</scope>
</reference>
<gene>
    <name evidence="1" type="ORF">DCAF_LOCUS10586</name>
</gene>
<dbReference type="EMBL" id="CAWUPB010000994">
    <property type="protein sequence ID" value="CAK7335588.1"/>
    <property type="molecule type" value="Genomic_DNA"/>
</dbReference>
<keyword evidence="2" id="KW-1185">Reference proteome</keyword>
<evidence type="ECO:0000313" key="2">
    <source>
        <dbReference type="Proteomes" id="UP001314170"/>
    </source>
</evidence>
<name>A0AAV1RIM3_9ROSI</name>
<sequence length="86" mass="9434">MGCSFLSPVVSVTIFKAGCKGWAIATWEAISEEVVGFEASCKGCAIATWGGSLVKGLFQTREEARWRKRMSTYESSFGLEFRELVG</sequence>
<dbReference type="AlphaFoldDB" id="A0AAV1RIM3"/>
<comment type="caution">
    <text evidence="1">The sequence shown here is derived from an EMBL/GenBank/DDBJ whole genome shotgun (WGS) entry which is preliminary data.</text>
</comment>
<organism evidence="1 2">
    <name type="scientific">Dovyalis caffra</name>
    <dbReference type="NCBI Taxonomy" id="77055"/>
    <lineage>
        <taxon>Eukaryota</taxon>
        <taxon>Viridiplantae</taxon>
        <taxon>Streptophyta</taxon>
        <taxon>Embryophyta</taxon>
        <taxon>Tracheophyta</taxon>
        <taxon>Spermatophyta</taxon>
        <taxon>Magnoliopsida</taxon>
        <taxon>eudicotyledons</taxon>
        <taxon>Gunneridae</taxon>
        <taxon>Pentapetalae</taxon>
        <taxon>rosids</taxon>
        <taxon>fabids</taxon>
        <taxon>Malpighiales</taxon>
        <taxon>Salicaceae</taxon>
        <taxon>Flacourtieae</taxon>
        <taxon>Dovyalis</taxon>
    </lineage>
</organism>
<proteinExistence type="predicted"/>
<accession>A0AAV1RIM3</accession>